<evidence type="ECO:0000256" key="8">
    <source>
        <dbReference type="ARBA" id="ARBA00049902"/>
    </source>
</evidence>
<dbReference type="AlphaFoldDB" id="A0A9P1P039"/>
<dbReference type="EC" id="2.4.1.129" evidence="11"/>
<dbReference type="SMART" id="SM00240">
    <property type="entry name" value="FHA"/>
    <property type="match status" value="1"/>
</dbReference>
<feature type="domain" description="FHA" evidence="10">
    <location>
        <begin position="68"/>
        <end position="129"/>
    </location>
</feature>
<name>A0A9P1P039_9CYAN</name>
<keyword evidence="12" id="KW-1185">Reference proteome</keyword>
<dbReference type="GO" id="GO:0008955">
    <property type="term" value="F:peptidoglycan glycosyltransferase activity"/>
    <property type="evidence" value="ECO:0007669"/>
    <property type="project" value="UniProtKB-EC"/>
</dbReference>
<dbReference type="InterPro" id="IPR000253">
    <property type="entry name" value="FHA_dom"/>
</dbReference>
<evidence type="ECO:0000313" key="12">
    <source>
        <dbReference type="Proteomes" id="UP000032946"/>
    </source>
</evidence>
<keyword evidence="9" id="KW-0472">Membrane</keyword>
<evidence type="ECO:0000256" key="7">
    <source>
        <dbReference type="ARBA" id="ARBA00034000"/>
    </source>
</evidence>
<sequence length="763" mass="84368">MSLNMSSKKPDPKSNTVINAITQVVQTIHARVNFSRLLLKPNSRVPELWVQNADADKADVYPLLGDRYIIGRSSRSSDIVVRNPVVSQVHLCLLRQPPHKTILGEHPSRQFYIKDENSTNGIYKGRRRLEVFPLRHGDVITLGPPELANGVRVQYVDPPSWYVRLLRSGLYAFCGISALVALVVLWQWQYFTVRPLPRSINGPVVVYSRDRQPLRGITNNNLQLELEALSDFASYLPNAVIASEDSRFYWHFGIDPIGILRAFVTNLQGGQIREGGSTISQQLARTLFREYVGTEDSPGRKAREAIVALKLETFYGKDTLLLTYLNRVYLGLDLYGFENAAQFYFGKSATNLTLSEAATLAGILPAPNSFNPIQNYELAVQYRDRVLARMQALGMISSEEADRARRSRIEINPRAREVLESTIAPYFYDYVFTEIDQLLGSQLAREGNFIVETSLDPQMQAVAERSLQQHLATVGAGAGFSQGGIVTLDSGNGAVMAMVGGLSYGDSQFNRATQALRQPGSTFKLFPYAAALDKGIPPGRTYSCEPLTWQGQTFRGCDRSSGSVDMYRGMALSENVTALRVAQEVGLNSVVEIARRLGIRSDLNPVPGLVLGQSEVTLLEMTGAFNVIGNRGLAHRPHAIRRILDSSDCTDPLDINSCRVIYAYDRENPRVPQVLSPLVTETMTSMLQGVIRWGTGQDASLGLGEAGKTGTTNSNVDLWFIGYIPSQRLTTGIWLGNDDNSPTFGSSANAAQLWGNYMRQILP</sequence>
<evidence type="ECO:0000256" key="2">
    <source>
        <dbReference type="ARBA" id="ARBA00022670"/>
    </source>
</evidence>
<dbReference type="Gene3D" id="2.60.200.20">
    <property type="match status" value="1"/>
</dbReference>
<evidence type="ECO:0000256" key="4">
    <source>
        <dbReference type="ARBA" id="ARBA00022679"/>
    </source>
</evidence>
<dbReference type="PROSITE" id="PS50006">
    <property type="entry name" value="FHA_DOMAIN"/>
    <property type="match status" value="1"/>
</dbReference>
<keyword evidence="5" id="KW-0378">Hydrolase</keyword>
<keyword evidence="9" id="KW-0812">Transmembrane</keyword>
<dbReference type="GO" id="GO:0006508">
    <property type="term" value="P:proteolysis"/>
    <property type="evidence" value="ECO:0007669"/>
    <property type="project" value="UniProtKB-KW"/>
</dbReference>
<comment type="catalytic activity">
    <reaction evidence="8">
        <text>[GlcNAc-(1-&gt;4)-Mur2Ac(oyl-L-Ala-gamma-D-Glu-L-Lys-D-Ala-D-Ala)](n)-di-trans,octa-cis-undecaprenyl diphosphate + beta-D-GlcNAc-(1-&gt;4)-Mur2Ac(oyl-L-Ala-gamma-D-Glu-L-Lys-D-Ala-D-Ala)-di-trans,octa-cis-undecaprenyl diphosphate = [GlcNAc-(1-&gt;4)-Mur2Ac(oyl-L-Ala-gamma-D-Glu-L-Lys-D-Ala-D-Ala)](n+1)-di-trans,octa-cis-undecaprenyl diphosphate + di-trans,octa-cis-undecaprenyl diphosphate + H(+)</text>
        <dbReference type="Rhea" id="RHEA:23708"/>
        <dbReference type="Rhea" id="RHEA-COMP:9602"/>
        <dbReference type="Rhea" id="RHEA-COMP:9603"/>
        <dbReference type="ChEBI" id="CHEBI:15378"/>
        <dbReference type="ChEBI" id="CHEBI:58405"/>
        <dbReference type="ChEBI" id="CHEBI:60033"/>
        <dbReference type="ChEBI" id="CHEBI:78435"/>
        <dbReference type="EC" id="2.4.99.28"/>
    </reaction>
</comment>
<dbReference type="InterPro" id="IPR036950">
    <property type="entry name" value="PBP_transglycosylase"/>
</dbReference>
<dbReference type="PANTHER" id="PTHR32282">
    <property type="entry name" value="BINDING PROTEIN TRANSPEPTIDASE, PUTATIVE-RELATED"/>
    <property type="match status" value="1"/>
</dbReference>
<dbReference type="InterPro" id="IPR023346">
    <property type="entry name" value="Lysozyme-like_dom_sf"/>
</dbReference>
<accession>A0A9P1P039</accession>
<evidence type="ECO:0000256" key="5">
    <source>
        <dbReference type="ARBA" id="ARBA00022801"/>
    </source>
</evidence>
<dbReference type="SUPFAM" id="SSF56601">
    <property type="entry name" value="beta-lactamase/transpeptidase-like"/>
    <property type="match status" value="1"/>
</dbReference>
<keyword evidence="2" id="KW-0645">Protease</keyword>
<gene>
    <name evidence="11" type="ORF">ARTHRO_41412</name>
</gene>
<proteinExistence type="predicted"/>
<keyword evidence="1" id="KW-0121">Carboxypeptidase</keyword>
<dbReference type="Gene3D" id="3.40.710.10">
    <property type="entry name" value="DD-peptidase/beta-lactamase superfamily"/>
    <property type="match status" value="1"/>
</dbReference>
<dbReference type="Pfam" id="PF00905">
    <property type="entry name" value="Transpeptidase"/>
    <property type="match status" value="1"/>
</dbReference>
<keyword evidence="3 11" id="KW-0328">Glycosyltransferase</keyword>
<dbReference type="GO" id="GO:0030288">
    <property type="term" value="C:outer membrane-bounded periplasmic space"/>
    <property type="evidence" value="ECO:0007669"/>
    <property type="project" value="TreeGrafter"/>
</dbReference>
<evidence type="ECO:0000313" key="11">
    <source>
        <dbReference type="EMBL" id="CDM97003.1"/>
    </source>
</evidence>
<dbReference type="PANTHER" id="PTHR32282:SF31">
    <property type="entry name" value="PEPTIDOGLYCAN GLYCOSYLTRANSFERASE"/>
    <property type="match status" value="1"/>
</dbReference>
<dbReference type="InterPro" id="IPR050396">
    <property type="entry name" value="Glycosyltr_51/Transpeptidase"/>
</dbReference>
<dbReference type="GO" id="GO:0009252">
    <property type="term" value="P:peptidoglycan biosynthetic process"/>
    <property type="evidence" value="ECO:0007669"/>
    <property type="project" value="TreeGrafter"/>
</dbReference>
<dbReference type="SUPFAM" id="SSF53955">
    <property type="entry name" value="Lysozyme-like"/>
    <property type="match status" value="1"/>
</dbReference>
<comment type="catalytic activity">
    <reaction evidence="7">
        <text>Preferential cleavage: (Ac)2-L-Lys-D-Ala-|-D-Ala. Also transpeptidation of peptidyl-alanyl moieties that are N-acyl substituents of D-alanine.</text>
        <dbReference type="EC" id="3.4.16.4"/>
    </reaction>
</comment>
<evidence type="ECO:0000259" key="10">
    <source>
        <dbReference type="PROSITE" id="PS50006"/>
    </source>
</evidence>
<organism evidence="11 12">
    <name type="scientific">Limnospira indica PCC 8005</name>
    <dbReference type="NCBI Taxonomy" id="376219"/>
    <lineage>
        <taxon>Bacteria</taxon>
        <taxon>Bacillati</taxon>
        <taxon>Cyanobacteriota</taxon>
        <taxon>Cyanophyceae</taxon>
        <taxon>Oscillatoriophycideae</taxon>
        <taxon>Oscillatoriales</taxon>
        <taxon>Sirenicapillariaceae</taxon>
        <taxon>Limnospira</taxon>
    </lineage>
</organism>
<evidence type="ECO:0000256" key="9">
    <source>
        <dbReference type="SAM" id="Phobius"/>
    </source>
</evidence>
<dbReference type="InterPro" id="IPR001264">
    <property type="entry name" value="Glyco_trans_51"/>
</dbReference>
<dbReference type="GO" id="GO:0008658">
    <property type="term" value="F:penicillin binding"/>
    <property type="evidence" value="ECO:0007669"/>
    <property type="project" value="InterPro"/>
</dbReference>
<dbReference type="Pfam" id="PF00498">
    <property type="entry name" value="FHA"/>
    <property type="match status" value="1"/>
</dbReference>
<feature type="transmembrane region" description="Helical" evidence="9">
    <location>
        <begin position="170"/>
        <end position="188"/>
    </location>
</feature>
<evidence type="ECO:0000256" key="1">
    <source>
        <dbReference type="ARBA" id="ARBA00022645"/>
    </source>
</evidence>
<evidence type="ECO:0000256" key="6">
    <source>
        <dbReference type="ARBA" id="ARBA00023268"/>
    </source>
</evidence>
<dbReference type="Pfam" id="PF00912">
    <property type="entry name" value="Transgly"/>
    <property type="match status" value="1"/>
</dbReference>
<dbReference type="InterPro" id="IPR008984">
    <property type="entry name" value="SMAD_FHA_dom_sf"/>
</dbReference>
<dbReference type="Proteomes" id="UP000032946">
    <property type="component" value="Chromosome"/>
</dbReference>
<evidence type="ECO:0000256" key="3">
    <source>
        <dbReference type="ARBA" id="ARBA00022676"/>
    </source>
</evidence>
<reference evidence="11 12" key="1">
    <citation type="submission" date="2014-02" db="EMBL/GenBank/DDBJ databases">
        <authorList>
            <person name="Genoscope - CEA"/>
        </authorList>
    </citation>
    <scope>NUCLEOTIDE SEQUENCE [LARGE SCALE GENOMIC DNA]</scope>
    <source>
        <strain evidence="11 12">PCC 8005</strain>
    </source>
</reference>
<dbReference type="SUPFAM" id="SSF49879">
    <property type="entry name" value="SMAD/FHA domain"/>
    <property type="match status" value="1"/>
</dbReference>
<keyword evidence="4 11" id="KW-0808">Transferase</keyword>
<keyword evidence="9" id="KW-1133">Transmembrane helix</keyword>
<dbReference type="Gene3D" id="1.10.3810.10">
    <property type="entry name" value="Biosynthetic peptidoglycan transglycosylase-like"/>
    <property type="match status" value="1"/>
</dbReference>
<dbReference type="CDD" id="cd00060">
    <property type="entry name" value="FHA"/>
    <property type="match status" value="1"/>
</dbReference>
<dbReference type="InterPro" id="IPR012338">
    <property type="entry name" value="Beta-lactam/transpept-like"/>
</dbReference>
<dbReference type="GO" id="GO:0009002">
    <property type="term" value="F:serine-type D-Ala-D-Ala carboxypeptidase activity"/>
    <property type="evidence" value="ECO:0007669"/>
    <property type="project" value="UniProtKB-EC"/>
</dbReference>
<protein>
    <submittedName>
        <fullName evidence="11">Penicillin-binding protein 1A</fullName>
        <ecNumber evidence="11">2.4.1.129</ecNumber>
    </submittedName>
</protein>
<dbReference type="EMBL" id="FO818640">
    <property type="protein sequence ID" value="CDM97003.1"/>
    <property type="molecule type" value="Genomic_DNA"/>
</dbReference>
<keyword evidence="6" id="KW-0511">Multifunctional enzyme</keyword>
<dbReference type="InterPro" id="IPR001460">
    <property type="entry name" value="PCN-bd_Tpept"/>
</dbReference>